<dbReference type="VEuPathDB" id="MicrosporidiaDB:CWI37_1279p0020"/>
<evidence type="ECO:0000256" key="1">
    <source>
        <dbReference type="SAM" id="MobiDB-lite"/>
    </source>
</evidence>
<gene>
    <name evidence="3" type="ORF">CWI37_1279p0020</name>
</gene>
<feature type="compositionally biased region" description="Basic and acidic residues" evidence="1">
    <location>
        <begin position="75"/>
        <end position="84"/>
    </location>
</feature>
<dbReference type="Proteomes" id="UP000292362">
    <property type="component" value="Unassembled WGS sequence"/>
</dbReference>
<dbReference type="AlphaFoldDB" id="A0A4Q9KXF9"/>
<feature type="signal peptide" evidence="2">
    <location>
        <begin position="1"/>
        <end position="19"/>
    </location>
</feature>
<feature type="region of interest" description="Disordered" evidence="1">
    <location>
        <begin position="37"/>
        <end position="144"/>
    </location>
</feature>
<evidence type="ECO:0000313" key="3">
    <source>
        <dbReference type="EMBL" id="TBT99616.1"/>
    </source>
</evidence>
<feature type="chain" id="PRO_5020579804" evidence="2">
    <location>
        <begin position="20"/>
        <end position="352"/>
    </location>
</feature>
<organism evidence="3 4">
    <name type="scientific">Hamiltosporidium tvaerminnensis</name>
    <dbReference type="NCBI Taxonomy" id="1176355"/>
    <lineage>
        <taxon>Eukaryota</taxon>
        <taxon>Fungi</taxon>
        <taxon>Fungi incertae sedis</taxon>
        <taxon>Microsporidia</taxon>
        <taxon>Dubosqiidae</taxon>
        <taxon>Hamiltosporidium</taxon>
    </lineage>
</organism>
<feature type="compositionally biased region" description="Basic and acidic residues" evidence="1">
    <location>
        <begin position="116"/>
        <end position="132"/>
    </location>
</feature>
<accession>A0A4Q9KXF9</accession>
<comment type="caution">
    <text evidence="3">The sequence shown here is derived from an EMBL/GenBank/DDBJ whole genome shotgun (WGS) entry which is preliminary data.</text>
</comment>
<name>A0A4Q9KXF9_9MICR</name>
<protein>
    <submittedName>
        <fullName evidence="3">Uncharacterized protein</fullName>
    </submittedName>
</protein>
<proteinExistence type="predicted"/>
<keyword evidence="2" id="KW-0732">Signal</keyword>
<reference evidence="3 4" key="1">
    <citation type="submission" date="2017-12" db="EMBL/GenBank/DDBJ databases">
        <authorList>
            <person name="Pombert J.-F."/>
            <person name="Haag K.L."/>
            <person name="Ebert D."/>
        </authorList>
    </citation>
    <scope>NUCLEOTIDE SEQUENCE [LARGE SCALE GENOMIC DNA]</scope>
    <source>
        <strain evidence="3">FI-OER-3-3</strain>
    </source>
</reference>
<evidence type="ECO:0000256" key="2">
    <source>
        <dbReference type="SAM" id="SignalP"/>
    </source>
</evidence>
<sequence>MKNTTGLFILFAIINTLYALKTTKQKLLGADDKKLVSKSPLAKSEAIQSLDGPEDEEGHPEHKAAMSYSIFKSNKPRDDNEENTKNSLKTNKKQKVTPPLVRNPDDLSHKLSSKKKKEEVSKTLPDTHKEPEENPTQQKGFSTPDMMAISQTYQPPVATAMNKKEESTNPPNNPNPVTKVLENQGIVKNMMNELANIISANDKILTDMLQAQGDNSTFKDSSLKPSERLDYKIIEVEEDGNICYILKGYSGILLKGCYIGIICYAIKRVLDRRYSGMLLKGYVIKGVLDIGIICYAIKRVLDRRYTGMLLKGYVIKGVLDIGIICYAIKRVLDRRYTGMLLKGYSGMLLKGC</sequence>
<evidence type="ECO:0000313" key="4">
    <source>
        <dbReference type="Proteomes" id="UP000292362"/>
    </source>
</evidence>
<dbReference type="EMBL" id="PITJ01001279">
    <property type="protein sequence ID" value="TBT99616.1"/>
    <property type="molecule type" value="Genomic_DNA"/>
</dbReference>